<comment type="caution">
    <text evidence="2">The sequence shown here is derived from an EMBL/GenBank/DDBJ whole genome shotgun (WGS) entry which is preliminary data.</text>
</comment>
<reference evidence="2 3" key="1">
    <citation type="submission" date="2022-01" db="EMBL/GenBank/DDBJ databases">
        <title>Mariniradius saccharolyticus sp. nov., isolated from sediment of a river.</title>
        <authorList>
            <person name="Liu H."/>
        </authorList>
    </citation>
    <scope>NUCLEOTIDE SEQUENCE [LARGE SCALE GENOMIC DNA]</scope>
    <source>
        <strain evidence="2 3">RY-2</strain>
    </source>
</reference>
<dbReference type="EMBL" id="JAKEVZ010000003">
    <property type="protein sequence ID" value="MCF1750568.1"/>
    <property type="molecule type" value="Genomic_DNA"/>
</dbReference>
<organism evidence="2 3">
    <name type="scientific">Mariniradius sediminis</name>
    <dbReference type="NCBI Taxonomy" id="2909237"/>
    <lineage>
        <taxon>Bacteria</taxon>
        <taxon>Pseudomonadati</taxon>
        <taxon>Bacteroidota</taxon>
        <taxon>Cytophagia</taxon>
        <taxon>Cytophagales</taxon>
        <taxon>Cyclobacteriaceae</taxon>
        <taxon>Mariniradius</taxon>
    </lineage>
</organism>
<evidence type="ECO:0000256" key="1">
    <source>
        <dbReference type="SAM" id="Phobius"/>
    </source>
</evidence>
<feature type="transmembrane region" description="Helical" evidence="1">
    <location>
        <begin position="197"/>
        <end position="218"/>
    </location>
</feature>
<dbReference type="Proteomes" id="UP001201449">
    <property type="component" value="Unassembled WGS sequence"/>
</dbReference>
<proteinExistence type="predicted"/>
<evidence type="ECO:0000313" key="2">
    <source>
        <dbReference type="EMBL" id="MCF1750568.1"/>
    </source>
</evidence>
<feature type="transmembrane region" description="Helical" evidence="1">
    <location>
        <begin position="124"/>
        <end position="142"/>
    </location>
</feature>
<keyword evidence="1" id="KW-0472">Membrane</keyword>
<keyword evidence="3" id="KW-1185">Reference proteome</keyword>
<dbReference type="PANTHER" id="PTHR37308">
    <property type="entry name" value="INTEGRAL MEMBRANE PROTEIN"/>
    <property type="match status" value="1"/>
</dbReference>
<feature type="transmembrane region" description="Helical" evidence="1">
    <location>
        <begin position="284"/>
        <end position="301"/>
    </location>
</feature>
<protein>
    <submittedName>
        <fullName evidence="2">DUF368 domain-containing protein</fullName>
    </submittedName>
</protein>
<dbReference type="InterPro" id="IPR007163">
    <property type="entry name" value="VCA0040-like"/>
</dbReference>
<keyword evidence="1" id="KW-1133">Transmembrane helix</keyword>
<gene>
    <name evidence="2" type="ORF">L0U89_05745</name>
</gene>
<accession>A0ABS9BR67</accession>
<evidence type="ECO:0000313" key="3">
    <source>
        <dbReference type="Proteomes" id="UP001201449"/>
    </source>
</evidence>
<sequence>MTNLKDYLLLYAKGVAMGAADIVPGVSGGSIAFITGIYTKLLDSIKSVDKQALTLLFRAKIGDFWTHINGTFLLVLVLGIMTSIFSMSRLITHLMEEHPILLWSFFCGLILISAVLVLKDIQRWNLSVFIALLIGTVGAYWITGLPPTGTPDTWWFTFVAGAIAICAMILPGISGSFILLILGQYERILAAVNEKNIFLLGLFGLGCVVGLLSFARVVSWLLHKFPAMTIALLAGFMLGSINKLWPWKNILSYRINSKGEEVPFLTDNVMPATFLEGTGQDPQVFGAVLAFAFGILLVFGIERTAEYLKRR</sequence>
<dbReference type="Pfam" id="PF04018">
    <property type="entry name" value="VCA0040-like"/>
    <property type="match status" value="1"/>
</dbReference>
<dbReference type="PANTHER" id="PTHR37308:SF1">
    <property type="entry name" value="POLYPRENYL-PHOSPHATE TRANSPORTER"/>
    <property type="match status" value="1"/>
</dbReference>
<feature type="transmembrane region" description="Helical" evidence="1">
    <location>
        <begin position="64"/>
        <end position="88"/>
    </location>
</feature>
<name>A0ABS9BR67_9BACT</name>
<feature type="transmembrane region" description="Helical" evidence="1">
    <location>
        <begin position="154"/>
        <end position="185"/>
    </location>
</feature>
<keyword evidence="1" id="KW-0812">Transmembrane</keyword>
<feature type="transmembrane region" description="Helical" evidence="1">
    <location>
        <begin position="100"/>
        <end position="118"/>
    </location>
</feature>
<dbReference type="RefSeq" id="WP_234860658.1">
    <property type="nucleotide sequence ID" value="NZ_JAKEVZ010000003.1"/>
</dbReference>